<feature type="transmembrane region" description="Helical" evidence="1">
    <location>
        <begin position="16"/>
        <end position="41"/>
    </location>
</feature>
<keyword evidence="1" id="KW-0812">Transmembrane</keyword>
<name>A0ABZ2Y5N6_9FIRM</name>
<reference evidence="2 3" key="1">
    <citation type="submission" date="2023-03" db="EMBL/GenBank/DDBJ databases">
        <title>Novel Species.</title>
        <authorList>
            <person name="Ma S."/>
        </authorList>
    </citation>
    <scope>NUCLEOTIDE SEQUENCE [LARGE SCALE GENOMIC DNA]</scope>
    <source>
        <strain evidence="2 3">LIND6LT2</strain>
    </source>
</reference>
<evidence type="ECO:0000313" key="2">
    <source>
        <dbReference type="EMBL" id="WZL70656.1"/>
    </source>
</evidence>
<sequence length="72" mass="8380">MGVTELSFFHALDLNFFQAFVLAFVIVGLVVLFTVLGMIAVNYRFRARIMNDPMVIKVLRQYKEKIENKDTH</sequence>
<gene>
    <name evidence="2" type="ORF">QBE51_03755</name>
</gene>
<organism evidence="2 3">
    <name type="scientific">Defluviitalea saccharophila</name>
    <dbReference type="NCBI Taxonomy" id="879970"/>
    <lineage>
        <taxon>Bacteria</taxon>
        <taxon>Bacillati</taxon>
        <taxon>Bacillota</taxon>
        <taxon>Clostridia</taxon>
        <taxon>Lachnospirales</taxon>
        <taxon>Defluviitaleaceae</taxon>
        <taxon>Defluviitalea</taxon>
    </lineage>
</organism>
<protein>
    <recommendedName>
        <fullName evidence="4">DUF4083 domain-containing protein</fullName>
    </recommendedName>
</protein>
<dbReference type="RefSeq" id="WP_341877617.1">
    <property type="nucleotide sequence ID" value="NZ_CP121687.1"/>
</dbReference>
<keyword evidence="1" id="KW-1133">Transmembrane helix</keyword>
<proteinExistence type="predicted"/>
<dbReference type="Proteomes" id="UP001486565">
    <property type="component" value="Chromosome"/>
</dbReference>
<accession>A0ABZ2Y5N6</accession>
<dbReference type="EMBL" id="CP121687">
    <property type="protein sequence ID" value="WZL70656.1"/>
    <property type="molecule type" value="Genomic_DNA"/>
</dbReference>
<keyword evidence="3" id="KW-1185">Reference proteome</keyword>
<evidence type="ECO:0000256" key="1">
    <source>
        <dbReference type="SAM" id="Phobius"/>
    </source>
</evidence>
<keyword evidence="1" id="KW-0472">Membrane</keyword>
<evidence type="ECO:0008006" key="4">
    <source>
        <dbReference type="Google" id="ProtNLM"/>
    </source>
</evidence>
<evidence type="ECO:0000313" key="3">
    <source>
        <dbReference type="Proteomes" id="UP001486565"/>
    </source>
</evidence>